<evidence type="ECO:0000313" key="3">
    <source>
        <dbReference type="Proteomes" id="UP000218811"/>
    </source>
</evidence>
<dbReference type="Gene3D" id="3.20.20.80">
    <property type="entry name" value="Glycosidases"/>
    <property type="match status" value="1"/>
</dbReference>
<dbReference type="InterPro" id="IPR032979">
    <property type="entry name" value="ENGase"/>
</dbReference>
<dbReference type="GO" id="GO:0033925">
    <property type="term" value="F:mannosyl-glycoprotein endo-beta-N-acetylglucosaminidase activity"/>
    <property type="evidence" value="ECO:0007669"/>
    <property type="project" value="UniProtKB-EC"/>
</dbReference>
<dbReference type="Proteomes" id="UP000218811">
    <property type="component" value="Unassembled WGS sequence"/>
</dbReference>
<sequence length="752" mass="83378">MPLRGSQHSSNVLDDSPYFVTLAELDTWAGRPSAKLQGVLAYHPRRSLNGSSSESRGKLLTCHDYKGGYTESPSGLAYTFNFWQYCDTFIYFAHHRVTIPPSGWTTAAHRSGVKMLGTLIFEGSGLEDCLKLLFGRLPQSRTGPTASSLNRHLPISPHYARLLADLAYQRGFDGYLLNVECSLVGGIEQARALAAWIAILETELKNKVGPHAQVIWYDSVIVDGQLRWQDRLNSYNLPFFIPSSGIFTNYTWPAHYPSLTAQYFLSLAPAIIDRPKHLEDIYIGVDVWGRGQHGGGGFGSYRALSHIDPEFLGLSVALFGHAWTWETEQDKPGFSWETWWDYERKFWLGPAKEGEVVEVPSENRRPGEPECNHGPFAPVASFFSRAPAPNPADLPFLTWFSPGVGRAWFVCGEKVLQTESGWTDLSQNTSLGDMVWPRPVPRWENMEQELQLPKASSELCMDDAWLGGNSLRLSLSLPGSTDEEAFRCLWLPIQSLAITPRTIYEMTVVYKIDSNKSVDFDLGLSMHVLADSVADAFEITSITTAETTATHNGWSKLAIEFVLASGDSADVLASSGFVLGIVMEEPSEPVDIRIHLGAMAVYAKSSSPGLDAHQARILWADFQPAHSTLQDVAAGTLTWEIAASFTPMKSIPFTDREDPQPLWRLENNFPSFAYFNIYVQPHPTGSALDPAQALFIGSTGLDGRANRFYVESTCLPPDIASEVAKRFYVQGVTDRGVVLDWDHCAYVDVPAT</sequence>
<dbReference type="InterPro" id="IPR005201">
    <property type="entry name" value="TIM_ENGase"/>
</dbReference>
<dbReference type="PANTHER" id="PTHR13246">
    <property type="entry name" value="ENDO BETA N-ACETYLGLUCOSAMINIDASE"/>
    <property type="match status" value="1"/>
</dbReference>
<dbReference type="STRING" id="742152.A0A2H3JHS8"/>
<dbReference type="PANTHER" id="PTHR13246:SF1">
    <property type="entry name" value="CYTOSOLIC ENDO-BETA-N-ACETYLGLUCOSAMINIDASE"/>
    <property type="match status" value="1"/>
</dbReference>
<dbReference type="Gene3D" id="2.60.120.260">
    <property type="entry name" value="Galactose-binding domain-like"/>
    <property type="match status" value="1"/>
</dbReference>
<dbReference type="OrthoDB" id="284473at2759"/>
<organism evidence="2 3">
    <name type="scientific">Wolfiporia cocos (strain MD-104)</name>
    <name type="common">Brown rot fungus</name>
    <dbReference type="NCBI Taxonomy" id="742152"/>
    <lineage>
        <taxon>Eukaryota</taxon>
        <taxon>Fungi</taxon>
        <taxon>Dikarya</taxon>
        <taxon>Basidiomycota</taxon>
        <taxon>Agaricomycotina</taxon>
        <taxon>Agaricomycetes</taxon>
        <taxon>Polyporales</taxon>
        <taxon>Phaeolaceae</taxon>
        <taxon>Wolfiporia</taxon>
    </lineage>
</organism>
<gene>
    <name evidence="2" type="ORF">WOLCODRAFT_143735</name>
</gene>
<protein>
    <submittedName>
        <fullName evidence="2">Glycoside hydrolase family 85 protein</fullName>
    </submittedName>
</protein>
<proteinExistence type="predicted"/>
<name>A0A2H3JHS8_WOLCO</name>
<reference evidence="2 3" key="1">
    <citation type="journal article" date="2012" name="Science">
        <title>The Paleozoic origin of enzymatic lignin decomposition reconstructed from 31 fungal genomes.</title>
        <authorList>
            <person name="Floudas D."/>
            <person name="Binder M."/>
            <person name="Riley R."/>
            <person name="Barry K."/>
            <person name="Blanchette R.A."/>
            <person name="Henrissat B."/>
            <person name="Martinez A.T."/>
            <person name="Otillar R."/>
            <person name="Spatafora J.W."/>
            <person name="Yadav J.S."/>
            <person name="Aerts A."/>
            <person name="Benoit I."/>
            <person name="Boyd A."/>
            <person name="Carlson A."/>
            <person name="Copeland A."/>
            <person name="Coutinho P.M."/>
            <person name="de Vries R.P."/>
            <person name="Ferreira P."/>
            <person name="Findley K."/>
            <person name="Foster B."/>
            <person name="Gaskell J."/>
            <person name="Glotzer D."/>
            <person name="Gorecki P."/>
            <person name="Heitman J."/>
            <person name="Hesse C."/>
            <person name="Hori C."/>
            <person name="Igarashi K."/>
            <person name="Jurgens J.A."/>
            <person name="Kallen N."/>
            <person name="Kersten P."/>
            <person name="Kohler A."/>
            <person name="Kuees U."/>
            <person name="Kumar T.K.A."/>
            <person name="Kuo A."/>
            <person name="LaButti K."/>
            <person name="Larrondo L.F."/>
            <person name="Lindquist E."/>
            <person name="Ling A."/>
            <person name="Lombard V."/>
            <person name="Lucas S."/>
            <person name="Lundell T."/>
            <person name="Martin R."/>
            <person name="McLaughlin D.J."/>
            <person name="Morgenstern I."/>
            <person name="Morin E."/>
            <person name="Murat C."/>
            <person name="Nagy L.G."/>
            <person name="Nolan M."/>
            <person name="Ohm R.A."/>
            <person name="Patyshakuliyeva A."/>
            <person name="Rokas A."/>
            <person name="Ruiz-Duenas F.J."/>
            <person name="Sabat G."/>
            <person name="Salamov A."/>
            <person name="Samejima M."/>
            <person name="Schmutz J."/>
            <person name="Slot J.C."/>
            <person name="St John F."/>
            <person name="Stenlid J."/>
            <person name="Sun H."/>
            <person name="Sun S."/>
            <person name="Syed K."/>
            <person name="Tsang A."/>
            <person name="Wiebenga A."/>
            <person name="Young D."/>
            <person name="Pisabarro A."/>
            <person name="Eastwood D.C."/>
            <person name="Martin F."/>
            <person name="Cullen D."/>
            <person name="Grigoriev I.V."/>
            <person name="Hibbett D.S."/>
        </authorList>
    </citation>
    <scope>NUCLEOTIDE SEQUENCE [LARGE SCALE GENOMIC DNA]</scope>
    <source>
        <strain evidence="2 3">MD-104</strain>
    </source>
</reference>
<dbReference type="AlphaFoldDB" id="A0A2H3JHS8"/>
<keyword evidence="2" id="KW-0378">Hydrolase</keyword>
<dbReference type="EMBL" id="KB468113">
    <property type="protein sequence ID" value="PCH41736.1"/>
    <property type="molecule type" value="Genomic_DNA"/>
</dbReference>
<dbReference type="OMA" id="FSNYTWR"/>
<dbReference type="Pfam" id="PF03644">
    <property type="entry name" value="Glyco_hydro_85"/>
    <property type="match status" value="1"/>
</dbReference>
<keyword evidence="3" id="KW-1185">Reference proteome</keyword>
<accession>A0A2H3JHS8</accession>
<evidence type="ECO:0000259" key="1">
    <source>
        <dbReference type="Pfam" id="PF03644"/>
    </source>
</evidence>
<dbReference type="GO" id="GO:0005829">
    <property type="term" value="C:cytosol"/>
    <property type="evidence" value="ECO:0007669"/>
    <property type="project" value="UniProtKB-SubCell"/>
</dbReference>
<feature type="domain" description="Cytosolic endo-beta-N-acetylglucosaminidase TIM barrel" evidence="1">
    <location>
        <begin position="71"/>
        <end position="408"/>
    </location>
</feature>
<evidence type="ECO:0000313" key="2">
    <source>
        <dbReference type="EMBL" id="PCH41736.1"/>
    </source>
</evidence>